<dbReference type="InterPro" id="IPR016169">
    <property type="entry name" value="FAD-bd_PCMH_sub2"/>
</dbReference>
<evidence type="ECO:0000256" key="3">
    <source>
        <dbReference type="SAM" id="SignalP"/>
    </source>
</evidence>
<evidence type="ECO:0000259" key="4">
    <source>
        <dbReference type="PROSITE" id="PS51387"/>
    </source>
</evidence>
<keyword evidence="3" id="KW-0732">Signal</keyword>
<dbReference type="RefSeq" id="XP_038739345.1">
    <property type="nucleotide sequence ID" value="XM_038895396.1"/>
</dbReference>
<reference evidence="5" key="1">
    <citation type="submission" date="2020-03" db="EMBL/GenBank/DDBJ databases">
        <authorList>
            <person name="He L."/>
        </authorList>
    </citation>
    <scope>NUCLEOTIDE SEQUENCE</scope>
    <source>
        <strain evidence="5">CkLH20</strain>
    </source>
</reference>
<proteinExistence type="inferred from homology"/>
<dbReference type="Gene3D" id="3.40.462.20">
    <property type="match status" value="1"/>
</dbReference>
<dbReference type="EMBL" id="JAATWM020000063">
    <property type="protein sequence ID" value="KAF9869884.1"/>
    <property type="molecule type" value="Genomic_DNA"/>
</dbReference>
<evidence type="ECO:0000256" key="2">
    <source>
        <dbReference type="ARBA" id="ARBA00023002"/>
    </source>
</evidence>
<comment type="caution">
    <text evidence="5">The sequence shown here is derived from an EMBL/GenBank/DDBJ whole genome shotgun (WGS) entry which is preliminary data.</text>
</comment>
<protein>
    <recommendedName>
        <fullName evidence="4">FAD-binding PCMH-type domain-containing protein</fullName>
    </recommendedName>
</protein>
<dbReference type="GeneID" id="62168470"/>
<dbReference type="GO" id="GO:0071949">
    <property type="term" value="F:FAD binding"/>
    <property type="evidence" value="ECO:0007669"/>
    <property type="project" value="InterPro"/>
</dbReference>
<feature type="domain" description="FAD-binding PCMH-type" evidence="4">
    <location>
        <begin position="187"/>
        <end position="366"/>
    </location>
</feature>
<dbReference type="AlphaFoldDB" id="A0A9P6HTG6"/>
<dbReference type="PANTHER" id="PTHR13878:SF91">
    <property type="entry name" value="FAD BINDING DOMAIN PROTEIN (AFU_ORTHOLOGUE AFUA_6G12070)-RELATED"/>
    <property type="match status" value="1"/>
</dbReference>
<evidence type="ECO:0000256" key="1">
    <source>
        <dbReference type="ARBA" id="ARBA00005466"/>
    </source>
</evidence>
<dbReference type="PANTHER" id="PTHR13878">
    <property type="entry name" value="GULONOLACTONE OXIDASE"/>
    <property type="match status" value="1"/>
</dbReference>
<dbReference type="Pfam" id="PF08031">
    <property type="entry name" value="BBE"/>
    <property type="match status" value="1"/>
</dbReference>
<keyword evidence="2" id="KW-0560">Oxidoreductase</keyword>
<dbReference type="InterPro" id="IPR050432">
    <property type="entry name" value="FAD-linked_Oxidoreductases_BP"/>
</dbReference>
<evidence type="ECO:0000313" key="6">
    <source>
        <dbReference type="Proteomes" id="UP000781932"/>
    </source>
</evidence>
<dbReference type="OrthoDB" id="9983560at2759"/>
<dbReference type="GO" id="GO:0016491">
    <property type="term" value="F:oxidoreductase activity"/>
    <property type="evidence" value="ECO:0007669"/>
    <property type="project" value="UniProtKB-KW"/>
</dbReference>
<dbReference type="InterPro" id="IPR016166">
    <property type="entry name" value="FAD-bd_PCMH"/>
</dbReference>
<gene>
    <name evidence="5" type="ORF">CkaCkLH20_12683</name>
</gene>
<sequence>MARLLAIWTAALSISHWAAAQTIVIDGVSYDATEANIASVANHSPGNFLPEESQQLTDQALANLTRLNLTDISYFHFDDSDAAQSQKATQRRNTIRCKTFPGDFSWPHDIAWKVFDLLLGGALIRTVPIASSCHNNFGNFDPSQCQSINSRWNDSMLHVSDPTSVMSPLYQGLTCLPSGNYSDDCTMGGYPEYVIKARNVAQIQLAVNFARTTNMRLVVKNTGHDFNGRSLGAGALSVWTNSLKGLQFYEDYKGISYSGPAMKVGAGILSHELYEAADKYGINVVGGEGKTVGFAGGYLAGGGHSPLSPLYGLAADQVLSIDVVTPNGRFVTANEKNNADLFWALRGGGGGTFGVVTSYVVKAHPKLAVYSVASFAFGIDGVTITYEAFWEAIRAYWEMIPNFNAQGNYQYWFIWPAGPGKATFVMSPWFAPNMTVAQATKLTEPLFAKWKALGIEVDPNWSEHSTFLSAWSAGFPVEPAGSYGNKMASRLFPKENLEEPARFNATFDAMKSVSDRGGSLIGFGITGGPGPHPDNAVNPAWRDAAMFVISWVTWDADTPVKRIAELSKELTDVWMQPWRDVAPNSGAYASEGDVIEPNFQQSFYGDKYERLYQTKKKFDPWGVFYTQIGVGSEDWHVTDQIDGLPTQNGRLCRV</sequence>
<dbReference type="InterPro" id="IPR012951">
    <property type="entry name" value="BBE"/>
</dbReference>
<name>A0A9P6HTG6_9PEZI</name>
<reference evidence="5" key="2">
    <citation type="submission" date="2020-11" db="EMBL/GenBank/DDBJ databases">
        <title>Whole genome sequencing of Colletotrichum sp.</title>
        <authorList>
            <person name="Li H."/>
        </authorList>
    </citation>
    <scope>NUCLEOTIDE SEQUENCE</scope>
    <source>
        <strain evidence="5">CkLH20</strain>
    </source>
</reference>
<feature type="chain" id="PRO_5040378350" description="FAD-binding PCMH-type domain-containing protein" evidence="3">
    <location>
        <begin position="21"/>
        <end position="654"/>
    </location>
</feature>
<dbReference type="InterPro" id="IPR006094">
    <property type="entry name" value="Oxid_FAD_bind_N"/>
</dbReference>
<accession>A0A9P6HTG6</accession>
<evidence type="ECO:0000313" key="5">
    <source>
        <dbReference type="EMBL" id="KAF9869884.1"/>
    </source>
</evidence>
<dbReference type="Gene3D" id="3.30.465.10">
    <property type="match status" value="1"/>
</dbReference>
<dbReference type="Pfam" id="PF01565">
    <property type="entry name" value="FAD_binding_4"/>
    <property type="match status" value="1"/>
</dbReference>
<feature type="signal peptide" evidence="3">
    <location>
        <begin position="1"/>
        <end position="20"/>
    </location>
</feature>
<dbReference type="Proteomes" id="UP000781932">
    <property type="component" value="Unassembled WGS sequence"/>
</dbReference>
<dbReference type="InterPro" id="IPR036318">
    <property type="entry name" value="FAD-bd_PCMH-like_sf"/>
</dbReference>
<dbReference type="PROSITE" id="PS51387">
    <property type="entry name" value="FAD_PCMH"/>
    <property type="match status" value="1"/>
</dbReference>
<dbReference type="SUPFAM" id="SSF56176">
    <property type="entry name" value="FAD-binding/transporter-associated domain-like"/>
    <property type="match status" value="1"/>
</dbReference>
<organism evidence="5 6">
    <name type="scientific">Colletotrichum karsti</name>
    <dbReference type="NCBI Taxonomy" id="1095194"/>
    <lineage>
        <taxon>Eukaryota</taxon>
        <taxon>Fungi</taxon>
        <taxon>Dikarya</taxon>
        <taxon>Ascomycota</taxon>
        <taxon>Pezizomycotina</taxon>
        <taxon>Sordariomycetes</taxon>
        <taxon>Hypocreomycetidae</taxon>
        <taxon>Glomerellales</taxon>
        <taxon>Glomerellaceae</taxon>
        <taxon>Colletotrichum</taxon>
        <taxon>Colletotrichum boninense species complex</taxon>
    </lineage>
</organism>
<keyword evidence="6" id="KW-1185">Reference proteome</keyword>
<comment type="similarity">
    <text evidence="1">Belongs to the oxygen-dependent FAD-linked oxidoreductase family.</text>
</comment>